<dbReference type="Pfam" id="PF00172">
    <property type="entry name" value="Zn_clus"/>
    <property type="match status" value="1"/>
</dbReference>
<comment type="caution">
    <text evidence="5">The sequence shown here is derived from an EMBL/GenBank/DDBJ whole genome shotgun (WGS) entry which is preliminary data.</text>
</comment>
<name>A0A9P8C5Q4_9HELO</name>
<dbReference type="GO" id="GO:0003677">
    <property type="term" value="F:DNA binding"/>
    <property type="evidence" value="ECO:0007669"/>
    <property type="project" value="InterPro"/>
</dbReference>
<dbReference type="GO" id="GO:0000981">
    <property type="term" value="F:DNA-binding transcription factor activity, RNA polymerase II-specific"/>
    <property type="evidence" value="ECO:0007669"/>
    <property type="project" value="InterPro"/>
</dbReference>
<dbReference type="InterPro" id="IPR001138">
    <property type="entry name" value="Zn2Cys6_DnaBD"/>
</dbReference>
<evidence type="ECO:0000256" key="3">
    <source>
        <dbReference type="SAM" id="MobiDB-lite"/>
    </source>
</evidence>
<evidence type="ECO:0000313" key="5">
    <source>
        <dbReference type="EMBL" id="KAG9233266.1"/>
    </source>
</evidence>
<dbReference type="AlphaFoldDB" id="A0A9P8C5Q4"/>
<dbReference type="Proteomes" id="UP000824998">
    <property type="component" value="Unassembled WGS sequence"/>
</dbReference>
<feature type="domain" description="Zn(2)-C6 fungal-type" evidence="4">
    <location>
        <begin position="70"/>
        <end position="100"/>
    </location>
</feature>
<accession>A0A9P8C5Q4</accession>
<dbReference type="CDD" id="cd00067">
    <property type="entry name" value="GAL4"/>
    <property type="match status" value="1"/>
</dbReference>
<reference evidence="5" key="1">
    <citation type="journal article" date="2021" name="IMA Fungus">
        <title>Genomic characterization of three marine fungi, including Emericellopsis atlantica sp. nov. with signatures of a generalist lifestyle and marine biomass degradation.</title>
        <authorList>
            <person name="Hagestad O.C."/>
            <person name="Hou L."/>
            <person name="Andersen J.H."/>
            <person name="Hansen E.H."/>
            <person name="Altermark B."/>
            <person name="Li C."/>
            <person name="Kuhnert E."/>
            <person name="Cox R.J."/>
            <person name="Crous P.W."/>
            <person name="Spatafora J.W."/>
            <person name="Lail K."/>
            <person name="Amirebrahimi M."/>
            <person name="Lipzen A."/>
            <person name="Pangilinan J."/>
            <person name="Andreopoulos W."/>
            <person name="Hayes R.D."/>
            <person name="Ng V."/>
            <person name="Grigoriev I.V."/>
            <person name="Jackson S.A."/>
            <person name="Sutton T.D.S."/>
            <person name="Dobson A.D.W."/>
            <person name="Rama T."/>
        </authorList>
    </citation>
    <scope>NUCLEOTIDE SEQUENCE</scope>
    <source>
        <strain evidence="5">TRa018bII</strain>
    </source>
</reference>
<keyword evidence="1" id="KW-0479">Metal-binding</keyword>
<evidence type="ECO:0000259" key="4">
    <source>
        <dbReference type="PROSITE" id="PS50048"/>
    </source>
</evidence>
<feature type="region of interest" description="Disordered" evidence="3">
    <location>
        <begin position="104"/>
        <end position="152"/>
    </location>
</feature>
<dbReference type="EMBL" id="MU251508">
    <property type="protein sequence ID" value="KAG9233266.1"/>
    <property type="molecule type" value="Genomic_DNA"/>
</dbReference>
<dbReference type="SUPFAM" id="SSF57701">
    <property type="entry name" value="Zn2/Cys6 DNA-binding domain"/>
    <property type="match status" value="1"/>
</dbReference>
<organism evidence="5 6">
    <name type="scientific">Amylocarpus encephaloides</name>
    <dbReference type="NCBI Taxonomy" id="45428"/>
    <lineage>
        <taxon>Eukaryota</taxon>
        <taxon>Fungi</taxon>
        <taxon>Dikarya</taxon>
        <taxon>Ascomycota</taxon>
        <taxon>Pezizomycotina</taxon>
        <taxon>Leotiomycetes</taxon>
        <taxon>Helotiales</taxon>
        <taxon>Helotiales incertae sedis</taxon>
        <taxon>Amylocarpus</taxon>
    </lineage>
</organism>
<dbReference type="PANTHER" id="PTHR47431:SF4">
    <property type="entry name" value="ZN(II)2CYS6 TRANSCRIPTION FACTOR (EUROFUNG)"/>
    <property type="match status" value="1"/>
</dbReference>
<dbReference type="SMART" id="SM00066">
    <property type="entry name" value="GAL4"/>
    <property type="match status" value="1"/>
</dbReference>
<keyword evidence="6" id="KW-1185">Reference proteome</keyword>
<dbReference type="Gene3D" id="4.10.240.10">
    <property type="entry name" value="Zn(2)-C6 fungal-type DNA-binding domain"/>
    <property type="match status" value="1"/>
</dbReference>
<dbReference type="CDD" id="cd12148">
    <property type="entry name" value="fungal_TF_MHR"/>
    <property type="match status" value="1"/>
</dbReference>
<proteinExistence type="predicted"/>
<protein>
    <recommendedName>
        <fullName evidence="4">Zn(2)-C6 fungal-type domain-containing protein</fullName>
    </recommendedName>
</protein>
<evidence type="ECO:0000256" key="2">
    <source>
        <dbReference type="ARBA" id="ARBA00023242"/>
    </source>
</evidence>
<sequence>MDNTQHNLLFDPSAAFWLDPGMGPPLLENSLIGYPTPEVVMDGEGDREGDGGGEGGVKRARKARIRASRACIACRGRHTKCDGVEPVCTRCQVEGKTCVYMKSRRGGGGRSKLRDQDQGKDQGKSKGKKTSVERVGVGVGASTDSLSSPGLQSASAALRSPLPRGFATFGNSSNSPEGTTVSASEIIEDGNFVSRYFEFFHNAHPIVLPRKRFLSQLQTDPESLGCLLPVLKHIGGLYTPGASTDGLRQFAHEKLSGDIPRNGFSIQALLLFSLAIHCSDEYKAAEAYLDRAIDIALEINLQSESFAWLYAECDPIIAESWRRTWWTLYCIDAVFAAISHHPNHRLQTILTNVALPCEDSVYSSGKIPEPYTIDDYDNREFAEDEITFSSFTYLIDSCRILSTQLSINIAERSPGERSLEAADAKWVNWTLYLPKCKQNLMAKDGNADETMFLAHIIANCEKMLLHRPHSTLHYSSLETRSKCTPPTHLLQTRALQKQMAFHTAKALEAINASILLFALPAPCIKHSPIVVCALALSVMAQVSACLNVLEQNEGGGQGYEGGRERIRLGLGALRAQRGVWGMAGRSVREVVGVARELLGIGVRRGVPMLEMEGGLEGYGEQSFVDMLADETLVLVDSGNRSREDICLYSMRI</sequence>
<keyword evidence="2" id="KW-0539">Nucleus</keyword>
<dbReference type="InterPro" id="IPR036864">
    <property type="entry name" value="Zn2-C6_fun-type_DNA-bd_sf"/>
</dbReference>
<evidence type="ECO:0000256" key="1">
    <source>
        <dbReference type="ARBA" id="ARBA00022723"/>
    </source>
</evidence>
<feature type="compositionally biased region" description="Basic and acidic residues" evidence="3">
    <location>
        <begin position="112"/>
        <end position="124"/>
    </location>
</feature>
<dbReference type="InterPro" id="IPR007219">
    <property type="entry name" value="XnlR_reg_dom"/>
</dbReference>
<feature type="compositionally biased region" description="Polar residues" evidence="3">
    <location>
        <begin position="142"/>
        <end position="152"/>
    </location>
</feature>
<gene>
    <name evidence="5" type="ORF">BJ875DRAFT_426183</name>
</gene>
<dbReference type="PROSITE" id="PS00463">
    <property type="entry name" value="ZN2_CY6_FUNGAL_1"/>
    <property type="match status" value="1"/>
</dbReference>
<evidence type="ECO:0000313" key="6">
    <source>
        <dbReference type="Proteomes" id="UP000824998"/>
    </source>
</evidence>
<dbReference type="PROSITE" id="PS50048">
    <property type="entry name" value="ZN2_CY6_FUNGAL_2"/>
    <property type="match status" value="1"/>
</dbReference>
<dbReference type="PANTHER" id="PTHR47431">
    <property type="entry name" value="ZN(II)2CYS6 TRANSCRIPTION FACTOR (EUROFUNG)-RELATED"/>
    <property type="match status" value="1"/>
</dbReference>
<dbReference type="GO" id="GO:0008270">
    <property type="term" value="F:zinc ion binding"/>
    <property type="evidence" value="ECO:0007669"/>
    <property type="project" value="InterPro"/>
</dbReference>
<dbReference type="GO" id="GO:0006351">
    <property type="term" value="P:DNA-templated transcription"/>
    <property type="evidence" value="ECO:0007669"/>
    <property type="project" value="InterPro"/>
</dbReference>
<dbReference type="Pfam" id="PF04082">
    <property type="entry name" value="Fungal_trans"/>
    <property type="match status" value="1"/>
</dbReference>
<dbReference type="OrthoDB" id="2399539at2759"/>